<dbReference type="PANTHER" id="PTHR30055:SF234">
    <property type="entry name" value="HTH-TYPE TRANSCRIPTIONAL REGULATOR BETI"/>
    <property type="match status" value="1"/>
</dbReference>
<keyword evidence="7" id="KW-1185">Reference proteome</keyword>
<dbReference type="PRINTS" id="PR00455">
    <property type="entry name" value="HTHTETR"/>
</dbReference>
<dbReference type="InterPro" id="IPR009057">
    <property type="entry name" value="Homeodomain-like_sf"/>
</dbReference>
<dbReference type="Gene3D" id="1.10.357.10">
    <property type="entry name" value="Tetracycline Repressor, domain 2"/>
    <property type="match status" value="1"/>
</dbReference>
<dbReference type="EMBL" id="JBHEZZ010000024">
    <property type="protein sequence ID" value="MFC1405908.1"/>
    <property type="molecule type" value="Genomic_DNA"/>
</dbReference>
<comment type="caution">
    <text evidence="6">The sequence shown here is derived from an EMBL/GenBank/DDBJ whole genome shotgun (WGS) entry which is preliminary data.</text>
</comment>
<reference evidence="6 7" key="1">
    <citation type="submission" date="2024-09" db="EMBL/GenBank/DDBJ databases">
        <authorList>
            <person name="Lee S.D."/>
        </authorList>
    </citation>
    <scope>NUCLEOTIDE SEQUENCE [LARGE SCALE GENOMIC DNA]</scope>
    <source>
        <strain evidence="6 7">N1-5</strain>
    </source>
</reference>
<dbReference type="Pfam" id="PF00440">
    <property type="entry name" value="TetR_N"/>
    <property type="match status" value="1"/>
</dbReference>
<keyword evidence="1" id="KW-0805">Transcription regulation</keyword>
<keyword evidence="3" id="KW-0804">Transcription</keyword>
<dbReference type="SUPFAM" id="SSF46689">
    <property type="entry name" value="Homeodomain-like"/>
    <property type="match status" value="1"/>
</dbReference>
<protein>
    <submittedName>
        <fullName evidence="6">TetR/AcrR family transcriptional regulator</fullName>
    </submittedName>
</protein>
<evidence type="ECO:0000313" key="6">
    <source>
        <dbReference type="EMBL" id="MFC1405908.1"/>
    </source>
</evidence>
<evidence type="ECO:0000256" key="4">
    <source>
        <dbReference type="PROSITE-ProRule" id="PRU00335"/>
    </source>
</evidence>
<evidence type="ECO:0000259" key="5">
    <source>
        <dbReference type="PROSITE" id="PS50977"/>
    </source>
</evidence>
<dbReference type="InterPro" id="IPR049445">
    <property type="entry name" value="TetR_SbtR-like_C"/>
</dbReference>
<gene>
    <name evidence="6" type="ORF">ACEZDJ_31915</name>
</gene>
<dbReference type="SUPFAM" id="SSF48498">
    <property type="entry name" value="Tetracyclin repressor-like, C-terminal domain"/>
    <property type="match status" value="1"/>
</dbReference>
<dbReference type="Proteomes" id="UP001592528">
    <property type="component" value="Unassembled WGS sequence"/>
</dbReference>
<evidence type="ECO:0000256" key="1">
    <source>
        <dbReference type="ARBA" id="ARBA00023015"/>
    </source>
</evidence>
<proteinExistence type="predicted"/>
<dbReference type="PROSITE" id="PS50977">
    <property type="entry name" value="HTH_TETR_2"/>
    <property type="match status" value="1"/>
</dbReference>
<dbReference type="RefSeq" id="WP_030259042.1">
    <property type="nucleotide sequence ID" value="NZ_JBHEZZ010000024.1"/>
</dbReference>
<dbReference type="PANTHER" id="PTHR30055">
    <property type="entry name" value="HTH-TYPE TRANSCRIPTIONAL REGULATOR RUTR"/>
    <property type="match status" value="1"/>
</dbReference>
<dbReference type="InterPro" id="IPR036271">
    <property type="entry name" value="Tet_transcr_reg_TetR-rel_C_sf"/>
</dbReference>
<dbReference type="Pfam" id="PF21597">
    <property type="entry name" value="TetR_C_43"/>
    <property type="match status" value="1"/>
</dbReference>
<name>A0ABV6UWU4_9ACTN</name>
<evidence type="ECO:0000256" key="3">
    <source>
        <dbReference type="ARBA" id="ARBA00023163"/>
    </source>
</evidence>
<keyword evidence="2 4" id="KW-0238">DNA-binding</keyword>
<evidence type="ECO:0000256" key="2">
    <source>
        <dbReference type="ARBA" id="ARBA00023125"/>
    </source>
</evidence>
<organism evidence="6 7">
    <name type="scientific">Streptacidiphilus cavernicola</name>
    <dbReference type="NCBI Taxonomy" id="3342716"/>
    <lineage>
        <taxon>Bacteria</taxon>
        <taxon>Bacillati</taxon>
        <taxon>Actinomycetota</taxon>
        <taxon>Actinomycetes</taxon>
        <taxon>Kitasatosporales</taxon>
        <taxon>Streptomycetaceae</taxon>
        <taxon>Streptacidiphilus</taxon>
    </lineage>
</organism>
<evidence type="ECO:0000313" key="7">
    <source>
        <dbReference type="Proteomes" id="UP001592528"/>
    </source>
</evidence>
<feature type="DNA-binding region" description="H-T-H motif" evidence="4">
    <location>
        <begin position="41"/>
        <end position="60"/>
    </location>
</feature>
<feature type="domain" description="HTH tetR-type" evidence="5">
    <location>
        <begin position="19"/>
        <end position="78"/>
    </location>
</feature>
<sequence length="223" mass="24252">MVSQTAVKPGTPRLRADATRNRERIVAAAQEAFVEFGADVPLDEIARRAGIGNATLYRHFPDRRELARSVVLSVFGTMAKEAETIAAEAPDAFAALEAIVHGAVEWKVGALCPMFSEWMDVDDPELLAARNRLDNVVERLFDEAQADGTLRTDVAPGDVMILASQIARPLPGTTPLLHVQFVHRYIQLVLDGLRAPQRSVLPGQPATLQDLRGQCAVPTGPQQ</sequence>
<dbReference type="InterPro" id="IPR001647">
    <property type="entry name" value="HTH_TetR"/>
</dbReference>
<accession>A0ABV6UWU4</accession>
<dbReference type="InterPro" id="IPR050109">
    <property type="entry name" value="HTH-type_TetR-like_transc_reg"/>
</dbReference>